<evidence type="ECO:0000256" key="6">
    <source>
        <dbReference type="ARBA" id="ARBA00029459"/>
    </source>
</evidence>
<keyword evidence="4 7" id="KW-0722">Serine protease inhibitor</keyword>
<dbReference type="InterPro" id="IPR008037">
    <property type="entry name" value="Pacifastin_dom"/>
</dbReference>
<dbReference type="PROSITE" id="PS51446">
    <property type="entry name" value="PACIFASTIN"/>
    <property type="match status" value="1"/>
</dbReference>
<evidence type="ECO:0000259" key="9">
    <source>
        <dbReference type="PROSITE" id="PS51446"/>
    </source>
</evidence>
<feature type="domain" description="Pacifastin" evidence="9">
    <location>
        <begin position="446"/>
        <end position="480"/>
    </location>
</feature>
<protein>
    <submittedName>
        <fullName evidence="10">Uncharacterized protein LOC106123748</fullName>
    </submittedName>
</protein>
<organism evidence="10">
    <name type="scientific">Papilio xuthus</name>
    <name type="common">Asian swallowtail butterfly</name>
    <dbReference type="NCBI Taxonomy" id="66420"/>
    <lineage>
        <taxon>Eukaryota</taxon>
        <taxon>Metazoa</taxon>
        <taxon>Ecdysozoa</taxon>
        <taxon>Arthropoda</taxon>
        <taxon>Hexapoda</taxon>
        <taxon>Insecta</taxon>
        <taxon>Pterygota</taxon>
        <taxon>Neoptera</taxon>
        <taxon>Endopterygota</taxon>
        <taxon>Lepidoptera</taxon>
        <taxon>Glossata</taxon>
        <taxon>Ditrysia</taxon>
        <taxon>Papilionoidea</taxon>
        <taxon>Papilionidae</taxon>
        <taxon>Papilioninae</taxon>
        <taxon>Papilio</taxon>
    </lineage>
</organism>
<evidence type="ECO:0000313" key="10">
    <source>
        <dbReference type="RefSeq" id="XP_013175643.1"/>
    </source>
</evidence>
<reference evidence="10" key="1">
    <citation type="submission" date="2025-08" db="UniProtKB">
        <authorList>
            <consortium name="RefSeq"/>
        </authorList>
    </citation>
    <scope>IDENTIFICATION</scope>
</reference>
<feature type="chain" id="PRO_5042620245" evidence="8">
    <location>
        <begin position="19"/>
        <end position="486"/>
    </location>
</feature>
<feature type="disulfide bond" evidence="7">
    <location>
        <begin position="462"/>
        <end position="472"/>
    </location>
</feature>
<sequence>MCLLLLIIYIDIFSYVFTAQYEQPVAATLWHERCKKNSHVLNDCNWCWCDSTYQYRCSARVCGQVDMFGHFNDAIKEINVGMEGKGSWRSTESACVPGVYYRRGTVLCVCNEDGYWPNPVCRDIFRILHSVEVTRGIEVTQKCEPTKLYLISCNVCFCPSTGLLNLEFCTKLTCSNEDPVLNATTIEEKPETKEDVEVYATCNTTMVYSLGCQTCTCLRNNRLLCDNCTSVEKSNSNKTKNNETICENYEIGQIFYVECNLCFCDDNSSMYCTTRQCLKRFPIKAIQLSTFESSLTPVDDHECLPGTKYNRDCEICYCEKQNGVTTFSCTIKQCNPKPKMDLVVTDCVQGTIYERNCLICRCDILEVKRETCIIDTRCSRIRGDKEIHTHGLELLYGYCQPLHIYTNDCNICQCAVNGKLWKCTTHNCVKPAPVVVDLVPVLPEYPDPCPKGGSYKLDCNVCFCLDNGNAICTTNDCLKIEKNKDI</sequence>
<dbReference type="KEGG" id="pxu:106123748"/>
<feature type="disulfide bond" evidence="7">
    <location>
        <begin position="459"/>
        <end position="477"/>
    </location>
</feature>
<name>A0AAJ6ZMJ0_PAPXU</name>
<dbReference type="Pfam" id="PF05375">
    <property type="entry name" value="Pacifastin_I"/>
    <property type="match status" value="1"/>
</dbReference>
<dbReference type="SUPFAM" id="SSF57283">
    <property type="entry name" value="PMP inhibitors"/>
    <property type="match status" value="3"/>
</dbReference>
<dbReference type="InterPro" id="IPR036201">
    <property type="entry name" value="Pacifastin_dom_sf"/>
</dbReference>
<accession>A0AAJ6ZMJ0</accession>
<keyword evidence="5 7" id="KW-1015">Disulfide bond</keyword>
<keyword evidence="2" id="KW-0964">Secreted</keyword>
<dbReference type="RefSeq" id="XP_013175643.1">
    <property type="nucleotide sequence ID" value="XM_013320189.1"/>
</dbReference>
<keyword evidence="3 7" id="KW-0646">Protease inhibitor</keyword>
<proteinExistence type="inferred from homology"/>
<evidence type="ECO:0000256" key="3">
    <source>
        <dbReference type="ARBA" id="ARBA00022690"/>
    </source>
</evidence>
<comment type="subcellular location">
    <subcellularLocation>
        <location evidence="1">Secreted</location>
    </subcellularLocation>
</comment>
<evidence type="ECO:0000256" key="2">
    <source>
        <dbReference type="ARBA" id="ARBA00022525"/>
    </source>
</evidence>
<comment type="caution">
    <text evidence="7">Lacks conserved residue(s) required for the propagation of feature annotation.</text>
</comment>
<evidence type="ECO:0000256" key="8">
    <source>
        <dbReference type="SAM" id="SignalP"/>
    </source>
</evidence>
<evidence type="ECO:0000256" key="5">
    <source>
        <dbReference type="ARBA" id="ARBA00023157"/>
    </source>
</evidence>
<dbReference type="GeneID" id="106123748"/>
<keyword evidence="8" id="KW-0732">Signal</keyword>
<dbReference type="GO" id="GO:0004867">
    <property type="term" value="F:serine-type endopeptidase inhibitor activity"/>
    <property type="evidence" value="ECO:0007669"/>
    <property type="project" value="UniProtKB-UniRule"/>
</dbReference>
<gene>
    <name evidence="10" type="primary">LOC106123748</name>
</gene>
<evidence type="ECO:0000256" key="4">
    <source>
        <dbReference type="ARBA" id="ARBA00022900"/>
    </source>
</evidence>
<dbReference type="AlphaFoldDB" id="A0AAJ6ZMJ0"/>
<feature type="signal peptide" evidence="8">
    <location>
        <begin position="1"/>
        <end position="18"/>
    </location>
</feature>
<evidence type="ECO:0000256" key="1">
    <source>
        <dbReference type="ARBA" id="ARBA00004613"/>
    </source>
</evidence>
<comment type="similarity">
    <text evidence="6 7">Belongs to the protease inhibitor I19 family.</text>
</comment>
<evidence type="ECO:0000256" key="7">
    <source>
        <dbReference type="PROSITE-ProRule" id="PRU00776"/>
    </source>
</evidence>
<feature type="disulfide bond" evidence="7">
    <location>
        <begin position="449"/>
        <end position="464"/>
    </location>
</feature>
<dbReference type="Proteomes" id="UP000694872">
    <property type="component" value="Unplaced"/>
</dbReference>
<dbReference type="GO" id="GO:0005576">
    <property type="term" value="C:extracellular region"/>
    <property type="evidence" value="ECO:0007669"/>
    <property type="project" value="UniProtKB-SubCell"/>
</dbReference>